<comment type="caution">
    <text evidence="1">The sequence shown here is derived from an EMBL/GenBank/DDBJ whole genome shotgun (WGS) entry which is preliminary data.</text>
</comment>
<dbReference type="AlphaFoldDB" id="A0A428QAB4"/>
<dbReference type="Proteomes" id="UP000288168">
    <property type="component" value="Unassembled WGS sequence"/>
</dbReference>
<sequence>MPRLYHTKSKTGCARCRSRRVKVRSSQLHARSRVTDTYSVMKLGRFVAAVNDTKSIVTMIVHPRQRQGHPQ</sequence>
<evidence type="ECO:0000313" key="2">
    <source>
        <dbReference type="Proteomes" id="UP000288168"/>
    </source>
</evidence>
<protein>
    <submittedName>
        <fullName evidence="1">Uncharacterized protein</fullName>
    </submittedName>
</protein>
<proteinExistence type="predicted"/>
<evidence type="ECO:0000313" key="1">
    <source>
        <dbReference type="EMBL" id="RSL62231.1"/>
    </source>
</evidence>
<reference evidence="1 2" key="1">
    <citation type="submission" date="2017-06" db="EMBL/GenBank/DDBJ databases">
        <title>Comparative genomic analysis of Ambrosia Fusariam Clade fungi.</title>
        <authorList>
            <person name="Stajich J.E."/>
            <person name="Carrillo J."/>
            <person name="Kijimoto T."/>
            <person name="Eskalen A."/>
            <person name="O'Donnell K."/>
            <person name="Kasson M."/>
        </authorList>
    </citation>
    <scope>NUCLEOTIDE SEQUENCE [LARGE SCALE GENOMIC DNA]</scope>
    <source>
        <strain evidence="1 2">NRRL62584</strain>
    </source>
</reference>
<name>A0A428QAB4_9HYPO</name>
<accession>A0A428QAB4</accession>
<keyword evidence="2" id="KW-1185">Reference proteome</keyword>
<dbReference type="EMBL" id="NKCI01000046">
    <property type="protein sequence ID" value="RSL62231.1"/>
    <property type="molecule type" value="Genomic_DNA"/>
</dbReference>
<organism evidence="1 2">
    <name type="scientific">Fusarium duplospermum</name>
    <dbReference type="NCBI Taxonomy" id="1325734"/>
    <lineage>
        <taxon>Eukaryota</taxon>
        <taxon>Fungi</taxon>
        <taxon>Dikarya</taxon>
        <taxon>Ascomycota</taxon>
        <taxon>Pezizomycotina</taxon>
        <taxon>Sordariomycetes</taxon>
        <taxon>Hypocreomycetidae</taxon>
        <taxon>Hypocreales</taxon>
        <taxon>Nectriaceae</taxon>
        <taxon>Fusarium</taxon>
        <taxon>Fusarium solani species complex</taxon>
    </lineage>
</organism>
<gene>
    <name evidence="1" type="ORF">CEP54_005830</name>
</gene>